<dbReference type="HOGENOM" id="CLU_159205_2_1_4"/>
<dbReference type="RefSeq" id="WP_045531694.1">
    <property type="nucleotide sequence ID" value="NZ_AP014568.1"/>
</dbReference>
<name>A0A060NP01_9BURK</name>
<dbReference type="EMBL" id="AP014568">
    <property type="protein sequence ID" value="BAO81248.1"/>
    <property type="molecule type" value="Genomic_DNA"/>
</dbReference>
<reference evidence="2 3" key="1">
    <citation type="journal article" date="2014" name="Nat. Commun.">
        <title>Physiological and genomic features of highly alkaliphilic hydrogen-utilizing Betaproteobacteria from a continental serpentinizing site.</title>
        <authorList>
            <person name="Suzuki S."/>
            <person name="Kuenen J.G."/>
            <person name="Schipper K."/>
            <person name="van der Velde S."/>
            <person name="Ishii S."/>
            <person name="Wu A."/>
            <person name="Sorokin D.Y."/>
            <person name="Tenney A."/>
            <person name="Meng X.Y."/>
            <person name="Morrill P.L."/>
            <person name="Kamagata Y."/>
            <person name="Muyzer G."/>
            <person name="Nealson K.H."/>
        </authorList>
    </citation>
    <scope>NUCLEOTIDE SEQUENCE [LARGE SCALE GENOMIC DNA]</scope>
    <source>
        <strain evidence="2 3">A1</strain>
    </source>
</reference>
<dbReference type="Proteomes" id="UP000067461">
    <property type="component" value="Chromosome"/>
</dbReference>
<keyword evidence="3" id="KW-1185">Reference proteome</keyword>
<feature type="domain" description="BFD-like [2Fe-2S]-binding" evidence="1">
    <location>
        <begin position="2"/>
        <end position="47"/>
    </location>
</feature>
<dbReference type="Pfam" id="PF04324">
    <property type="entry name" value="Fer2_BFD"/>
    <property type="match status" value="1"/>
</dbReference>
<organism evidence="2 3">
    <name type="scientific">Serpentinimonas raichei</name>
    <dbReference type="NCBI Taxonomy" id="1458425"/>
    <lineage>
        <taxon>Bacteria</taxon>
        <taxon>Pseudomonadati</taxon>
        <taxon>Pseudomonadota</taxon>
        <taxon>Betaproteobacteria</taxon>
        <taxon>Burkholderiales</taxon>
        <taxon>Comamonadaceae</taxon>
        <taxon>Serpentinimonas</taxon>
    </lineage>
</organism>
<dbReference type="InterPro" id="IPR007419">
    <property type="entry name" value="BFD-like_2Fe2S-bd_dom"/>
</dbReference>
<dbReference type="OrthoDB" id="9815350at2"/>
<dbReference type="Gene3D" id="1.10.10.1100">
    <property type="entry name" value="BFD-like [2Fe-2S]-binding domain"/>
    <property type="match status" value="1"/>
</dbReference>
<dbReference type="STRING" id="1458425.SRAA_1394"/>
<proteinExistence type="predicted"/>
<accession>A0A060NP01</accession>
<dbReference type="InterPro" id="IPR041854">
    <property type="entry name" value="BFD-like_2Fe2S-bd_dom_sf"/>
</dbReference>
<dbReference type="AlphaFoldDB" id="A0A060NP01"/>
<evidence type="ECO:0000313" key="2">
    <source>
        <dbReference type="EMBL" id="BAO81248.1"/>
    </source>
</evidence>
<gene>
    <name evidence="2" type="ORF">SRAA_1394</name>
</gene>
<protein>
    <submittedName>
        <fullName evidence="2">Bacterioferritin-associated ferredoxin</fullName>
    </submittedName>
</protein>
<evidence type="ECO:0000313" key="3">
    <source>
        <dbReference type="Proteomes" id="UP000067461"/>
    </source>
</evidence>
<sequence>MIVCVCHRVSDKTIAACAQQGEGFDEIQFEHGVATQCGQCEHAARRIWSECHPSQRLLHLHQELAPAASHWTAP</sequence>
<evidence type="ECO:0000259" key="1">
    <source>
        <dbReference type="Pfam" id="PF04324"/>
    </source>
</evidence>
<dbReference type="KEGG" id="cbaa:SRAA_1394"/>